<dbReference type="GO" id="GO:0071555">
    <property type="term" value="P:cell wall organization"/>
    <property type="evidence" value="ECO:0007669"/>
    <property type="project" value="UniProtKB-KW"/>
</dbReference>
<evidence type="ECO:0000313" key="18">
    <source>
        <dbReference type="EMBL" id="AQQ71220.1"/>
    </source>
</evidence>
<dbReference type="RefSeq" id="WP_146683417.1">
    <property type="nucleotide sequence ID" value="NZ_CP019646.1"/>
</dbReference>
<gene>
    <name evidence="18" type="primary">ddlB</name>
    <name evidence="13" type="synonym">ddl</name>
    <name evidence="18" type="ORF">SMSP2_01586</name>
</gene>
<feature type="active site" evidence="14">
    <location>
        <position position="280"/>
    </location>
</feature>
<dbReference type="PROSITE" id="PS00844">
    <property type="entry name" value="DALA_DALA_LIGASE_2"/>
    <property type="match status" value="1"/>
</dbReference>
<feature type="binding site" evidence="15">
    <location>
        <position position="269"/>
    </location>
    <ligand>
        <name>Mg(2+)</name>
        <dbReference type="ChEBI" id="CHEBI:18420"/>
        <label>1</label>
    </ligand>
</feature>
<evidence type="ECO:0000313" key="19">
    <source>
        <dbReference type="Proteomes" id="UP000188181"/>
    </source>
</evidence>
<keyword evidence="15" id="KW-0460">Magnesium</keyword>
<evidence type="ECO:0000256" key="14">
    <source>
        <dbReference type="PIRSR" id="PIRSR039102-1"/>
    </source>
</evidence>
<evidence type="ECO:0000256" key="7">
    <source>
        <dbReference type="ARBA" id="ARBA00022741"/>
    </source>
</evidence>
<comment type="cofactor">
    <cofactor evidence="15">
        <name>Mg(2+)</name>
        <dbReference type="ChEBI" id="CHEBI:18420"/>
    </cofactor>
    <cofactor evidence="15">
        <name>Mn(2+)</name>
        <dbReference type="ChEBI" id="CHEBI:29035"/>
    </cofactor>
    <text evidence="15">Binds 2 magnesium or manganese ions per subunit.</text>
</comment>
<dbReference type="SUPFAM" id="SSF52440">
    <property type="entry name" value="PreATP-grasp domain"/>
    <property type="match status" value="1"/>
</dbReference>
<dbReference type="EC" id="6.3.2.4" evidence="4 13"/>
<keyword evidence="7 16" id="KW-0547">Nucleotide-binding</keyword>
<comment type="catalytic activity">
    <reaction evidence="12 13">
        <text>2 D-alanine + ATP = D-alanyl-D-alanine + ADP + phosphate + H(+)</text>
        <dbReference type="Rhea" id="RHEA:11224"/>
        <dbReference type="ChEBI" id="CHEBI:15378"/>
        <dbReference type="ChEBI" id="CHEBI:30616"/>
        <dbReference type="ChEBI" id="CHEBI:43474"/>
        <dbReference type="ChEBI" id="CHEBI:57416"/>
        <dbReference type="ChEBI" id="CHEBI:57822"/>
        <dbReference type="ChEBI" id="CHEBI:456216"/>
        <dbReference type="EC" id="6.3.2.4"/>
    </reaction>
</comment>
<evidence type="ECO:0000256" key="11">
    <source>
        <dbReference type="ARBA" id="ARBA00023316"/>
    </source>
</evidence>
<dbReference type="GO" id="GO:0009252">
    <property type="term" value="P:peptidoglycan biosynthetic process"/>
    <property type="evidence" value="ECO:0007669"/>
    <property type="project" value="UniProtKB-UniRule"/>
</dbReference>
<comment type="cofactor">
    <cofactor evidence="1">
        <name>Mn(2+)</name>
        <dbReference type="ChEBI" id="CHEBI:29035"/>
    </cofactor>
</comment>
<evidence type="ECO:0000256" key="12">
    <source>
        <dbReference type="ARBA" id="ARBA00047614"/>
    </source>
</evidence>
<dbReference type="EMBL" id="CP019646">
    <property type="protein sequence ID" value="AQQ71220.1"/>
    <property type="molecule type" value="Genomic_DNA"/>
</dbReference>
<evidence type="ECO:0000256" key="3">
    <source>
        <dbReference type="ARBA" id="ARBA00010871"/>
    </source>
</evidence>
<evidence type="ECO:0000259" key="17">
    <source>
        <dbReference type="PROSITE" id="PS50975"/>
    </source>
</evidence>
<dbReference type="InterPro" id="IPR000291">
    <property type="entry name" value="D-Ala_lig_Van_CS"/>
</dbReference>
<dbReference type="Gene3D" id="3.30.470.20">
    <property type="entry name" value="ATP-grasp fold, B domain"/>
    <property type="match status" value="1"/>
</dbReference>
<dbReference type="AlphaFoldDB" id="A0A1Q2MEX0"/>
<dbReference type="NCBIfam" id="NF002378">
    <property type="entry name" value="PRK01372.1"/>
    <property type="match status" value="1"/>
</dbReference>
<evidence type="ECO:0000256" key="1">
    <source>
        <dbReference type="ARBA" id="ARBA00001936"/>
    </source>
</evidence>
<comment type="similarity">
    <text evidence="3 13">Belongs to the D-alanine--D-alanine ligase family.</text>
</comment>
<dbReference type="GO" id="GO:0046872">
    <property type="term" value="F:metal ion binding"/>
    <property type="evidence" value="ECO:0007669"/>
    <property type="project" value="UniProtKB-KW"/>
</dbReference>
<dbReference type="OrthoDB" id="9813261at2"/>
<keyword evidence="9 13" id="KW-0133">Cell shape</keyword>
<keyword evidence="19" id="KW-1185">Reference proteome</keyword>
<dbReference type="PROSITE" id="PS50975">
    <property type="entry name" value="ATP_GRASP"/>
    <property type="match status" value="1"/>
</dbReference>
<dbReference type="UniPathway" id="UPA00219"/>
<evidence type="ECO:0000256" key="16">
    <source>
        <dbReference type="PROSITE-ProRule" id="PRU00409"/>
    </source>
</evidence>
<dbReference type="Gene3D" id="3.30.1490.20">
    <property type="entry name" value="ATP-grasp fold, A domain"/>
    <property type="match status" value="1"/>
</dbReference>
<dbReference type="InterPro" id="IPR011095">
    <property type="entry name" value="Dala_Dala_lig_C"/>
</dbReference>
<feature type="domain" description="ATP-grasp" evidence="17">
    <location>
        <begin position="104"/>
        <end position="302"/>
    </location>
</feature>
<dbReference type="Proteomes" id="UP000188181">
    <property type="component" value="Chromosome"/>
</dbReference>
<dbReference type="GO" id="GO:0008360">
    <property type="term" value="P:regulation of cell shape"/>
    <property type="evidence" value="ECO:0007669"/>
    <property type="project" value="UniProtKB-KW"/>
</dbReference>
<evidence type="ECO:0000256" key="8">
    <source>
        <dbReference type="ARBA" id="ARBA00022840"/>
    </source>
</evidence>
<evidence type="ECO:0000256" key="9">
    <source>
        <dbReference type="ARBA" id="ARBA00022960"/>
    </source>
</evidence>
<dbReference type="InterPro" id="IPR016185">
    <property type="entry name" value="PreATP-grasp_dom_sf"/>
</dbReference>
<proteinExistence type="inferred from homology"/>
<name>A0A1Q2MEX0_9BACT</name>
<keyword evidence="5 13" id="KW-0963">Cytoplasm</keyword>
<dbReference type="InterPro" id="IPR011761">
    <property type="entry name" value="ATP-grasp"/>
</dbReference>
<evidence type="ECO:0000256" key="6">
    <source>
        <dbReference type="ARBA" id="ARBA00022598"/>
    </source>
</evidence>
<comment type="pathway">
    <text evidence="13">Cell wall biogenesis; peptidoglycan biosynthesis.</text>
</comment>
<dbReference type="STRING" id="1851148.SMSP2_01586"/>
<comment type="subcellular location">
    <subcellularLocation>
        <location evidence="2 13">Cytoplasm</location>
    </subcellularLocation>
</comment>
<feature type="binding site" evidence="15">
    <location>
        <position position="269"/>
    </location>
    <ligand>
        <name>Mg(2+)</name>
        <dbReference type="ChEBI" id="CHEBI:18420"/>
        <label>2</label>
    </ligand>
</feature>
<dbReference type="HAMAP" id="MF_00047">
    <property type="entry name" value="Dala_Dala_lig"/>
    <property type="match status" value="1"/>
</dbReference>
<keyword evidence="15" id="KW-0479">Metal-binding</keyword>
<feature type="binding site" evidence="15">
    <location>
        <position position="256"/>
    </location>
    <ligand>
        <name>Mg(2+)</name>
        <dbReference type="ChEBI" id="CHEBI:18420"/>
        <label>1</label>
    </ligand>
</feature>
<evidence type="ECO:0000256" key="4">
    <source>
        <dbReference type="ARBA" id="ARBA00012216"/>
    </source>
</evidence>
<keyword evidence="15" id="KW-0464">Manganese</keyword>
<evidence type="ECO:0000256" key="13">
    <source>
        <dbReference type="HAMAP-Rule" id="MF_00047"/>
    </source>
</evidence>
<comment type="function">
    <text evidence="13">Cell wall formation.</text>
</comment>
<reference evidence="19" key="1">
    <citation type="submission" date="2017-02" db="EMBL/GenBank/DDBJ databases">
        <title>Comparative genomics and description of representatives of a novel lineage of planctomycetes thriving in anoxic sediments.</title>
        <authorList>
            <person name="Spring S."/>
            <person name="Bunk B."/>
            <person name="Sproer C."/>
        </authorList>
    </citation>
    <scope>NUCLEOTIDE SEQUENCE [LARGE SCALE GENOMIC DNA]</scope>
    <source>
        <strain evidence="19">SM-Chi-D1</strain>
    </source>
</reference>
<feature type="active site" evidence="14">
    <location>
        <position position="18"/>
    </location>
</feature>
<keyword evidence="8 16" id="KW-0067">ATP-binding</keyword>
<dbReference type="InterPro" id="IPR005905">
    <property type="entry name" value="D_ala_D_ala"/>
</dbReference>
<evidence type="ECO:0000256" key="10">
    <source>
        <dbReference type="ARBA" id="ARBA00022984"/>
    </source>
</evidence>
<feature type="binding site" evidence="15">
    <location>
        <position position="271"/>
    </location>
    <ligand>
        <name>Mg(2+)</name>
        <dbReference type="ChEBI" id="CHEBI:18420"/>
        <label>2</label>
    </ligand>
</feature>
<dbReference type="PANTHER" id="PTHR23132:SF23">
    <property type="entry name" value="D-ALANINE--D-ALANINE LIGASE B"/>
    <property type="match status" value="1"/>
</dbReference>
<dbReference type="InterPro" id="IPR013815">
    <property type="entry name" value="ATP_grasp_subdomain_1"/>
</dbReference>
<keyword evidence="10 13" id="KW-0573">Peptidoglycan synthesis</keyword>
<keyword evidence="11 13" id="KW-0961">Cell wall biogenesis/degradation</keyword>
<dbReference type="Pfam" id="PF07478">
    <property type="entry name" value="Dala_Dala_lig_C"/>
    <property type="match status" value="1"/>
</dbReference>
<evidence type="ECO:0000256" key="15">
    <source>
        <dbReference type="PIRSR" id="PIRSR039102-3"/>
    </source>
</evidence>
<dbReference type="PIRSF" id="PIRSF039102">
    <property type="entry name" value="Ddl/VanB"/>
    <property type="match status" value="1"/>
</dbReference>
<keyword evidence="6 13" id="KW-0436">Ligase</keyword>
<dbReference type="GO" id="GO:0008716">
    <property type="term" value="F:D-alanine-D-alanine ligase activity"/>
    <property type="evidence" value="ECO:0007669"/>
    <property type="project" value="UniProtKB-UniRule"/>
</dbReference>
<dbReference type="InterPro" id="IPR011127">
    <property type="entry name" value="Dala_Dala_lig_N"/>
</dbReference>
<dbReference type="SUPFAM" id="SSF56059">
    <property type="entry name" value="Glutathione synthetase ATP-binding domain-like"/>
    <property type="match status" value="1"/>
</dbReference>
<dbReference type="KEGG" id="pbas:SMSP2_01586"/>
<accession>A0A1Q2MEX0</accession>
<sequence length="311" mass="33893">MSETSLKIAVLMGGIGSEREISLLTGKNIAAALRSEGMTVVEADVTPEKLDILTDKTIDVFFPALHGHWGEDGGIQKILEQRGLVYTGSSAEASEIAFDKLRSIELFRNAGLQAPAGFEVNSRTDLAELEEELDSKSGKYVVKPVRDGSSVGIEIRTGKQAAIRSAADRLEKFGSLMIEDFIPGREITVGVVNEHVLPVLEIIAKAGFYDYESKYISDQTEYVFDTIKDPELVKRIEHDARVCYEAVGAKDAARADFILSDDNVPYVLEINTSPGFTSHSLVPKAAAHIGLSQGRLCREIIEAAIARHVKS</sequence>
<dbReference type="Gene3D" id="3.40.50.20">
    <property type="match status" value="1"/>
</dbReference>
<feature type="active site" evidence="14">
    <location>
        <position position="149"/>
    </location>
</feature>
<dbReference type="GO" id="GO:0005737">
    <property type="term" value="C:cytoplasm"/>
    <property type="evidence" value="ECO:0007669"/>
    <property type="project" value="UniProtKB-SubCell"/>
</dbReference>
<dbReference type="GO" id="GO:0005524">
    <property type="term" value="F:ATP binding"/>
    <property type="evidence" value="ECO:0007669"/>
    <property type="project" value="UniProtKB-UniRule"/>
</dbReference>
<organism evidence="18 19">
    <name type="scientific">Limihaloglobus sulfuriphilus</name>
    <dbReference type="NCBI Taxonomy" id="1851148"/>
    <lineage>
        <taxon>Bacteria</taxon>
        <taxon>Pseudomonadati</taxon>
        <taxon>Planctomycetota</taxon>
        <taxon>Phycisphaerae</taxon>
        <taxon>Sedimentisphaerales</taxon>
        <taxon>Sedimentisphaeraceae</taxon>
        <taxon>Limihaloglobus</taxon>
    </lineage>
</organism>
<evidence type="ECO:0000256" key="5">
    <source>
        <dbReference type="ARBA" id="ARBA00022490"/>
    </source>
</evidence>
<evidence type="ECO:0000256" key="2">
    <source>
        <dbReference type="ARBA" id="ARBA00004496"/>
    </source>
</evidence>
<dbReference type="Pfam" id="PF01820">
    <property type="entry name" value="Dala_Dala_lig_N"/>
    <property type="match status" value="1"/>
</dbReference>
<protein>
    <recommendedName>
        <fullName evidence="4 13">D-alanine--D-alanine ligase</fullName>
        <ecNumber evidence="4 13">6.3.2.4</ecNumber>
    </recommendedName>
    <alternativeName>
        <fullName evidence="13">D-Ala-D-Ala ligase</fullName>
    </alternativeName>
    <alternativeName>
        <fullName evidence="13">D-alanylalanine synthetase</fullName>
    </alternativeName>
</protein>
<dbReference type="PANTHER" id="PTHR23132">
    <property type="entry name" value="D-ALANINE--D-ALANINE LIGASE"/>
    <property type="match status" value="1"/>
</dbReference>